<dbReference type="AlphaFoldDB" id="A0A068B0Y2"/>
<dbReference type="Pfam" id="PF07365">
    <property type="entry name" value="Toxin_8"/>
    <property type="match status" value="1"/>
</dbReference>
<evidence type="ECO:0000313" key="5">
    <source>
        <dbReference type="EMBL" id="AIC77089.1"/>
    </source>
</evidence>
<protein>
    <submittedName>
        <fullName evidence="5">Conotoxin Bt14.12</fullName>
    </submittedName>
</protein>
<name>A0A068B0Y2_CONBE</name>
<dbReference type="InterPro" id="IPR009958">
    <property type="entry name" value="Conotoxin_a-typ"/>
</dbReference>
<dbReference type="GO" id="GO:0090729">
    <property type="term" value="F:toxin activity"/>
    <property type="evidence" value="ECO:0007669"/>
    <property type="project" value="UniProtKB-KW"/>
</dbReference>
<organism evidence="5">
    <name type="scientific">Conus betulinus</name>
    <name type="common">Beech cone</name>
    <dbReference type="NCBI Taxonomy" id="89764"/>
    <lineage>
        <taxon>Eukaryota</taxon>
        <taxon>Metazoa</taxon>
        <taxon>Spiralia</taxon>
        <taxon>Lophotrochozoa</taxon>
        <taxon>Mollusca</taxon>
        <taxon>Gastropoda</taxon>
        <taxon>Caenogastropoda</taxon>
        <taxon>Neogastropoda</taxon>
        <taxon>Conoidea</taxon>
        <taxon>Conidae</taxon>
        <taxon>Conus</taxon>
        <taxon>Dendroconus</taxon>
    </lineage>
</organism>
<keyword evidence="4" id="KW-0800">Toxin</keyword>
<proteinExistence type="inferred from homology"/>
<evidence type="ECO:0000256" key="1">
    <source>
        <dbReference type="ARBA" id="ARBA00004613"/>
    </source>
</evidence>
<dbReference type="GO" id="GO:0005576">
    <property type="term" value="C:extracellular region"/>
    <property type="evidence" value="ECO:0007669"/>
    <property type="project" value="UniProtKB-SubCell"/>
</dbReference>
<comment type="subcellular location">
    <subcellularLocation>
        <location evidence="1">Secreted</location>
    </subcellularLocation>
</comment>
<accession>A0A068B0Y2</accession>
<evidence type="ECO:0000256" key="3">
    <source>
        <dbReference type="ARBA" id="ARBA00022525"/>
    </source>
</evidence>
<evidence type="ECO:0000256" key="2">
    <source>
        <dbReference type="ARBA" id="ARBA00006077"/>
    </source>
</evidence>
<dbReference type="GO" id="GO:0030550">
    <property type="term" value="F:acetylcholine receptor inhibitor activity"/>
    <property type="evidence" value="ECO:0007669"/>
    <property type="project" value="InterPro"/>
</dbReference>
<evidence type="ECO:0000256" key="4">
    <source>
        <dbReference type="ARBA" id="ARBA00022656"/>
    </source>
</evidence>
<dbReference type="EMBL" id="KF414106">
    <property type="protein sequence ID" value="AIC77089.1"/>
    <property type="molecule type" value="Genomic_DNA"/>
</dbReference>
<comment type="similarity">
    <text evidence="2">Belongs to the conotoxin A superfamily.</text>
</comment>
<reference evidence="5" key="1">
    <citation type="submission" date="2013-07" db="EMBL/GenBank/DDBJ databases">
        <authorList>
            <person name="Zhang L.X."/>
            <person name="Liu Z.G."/>
            <person name="Dai Q.Y."/>
        </authorList>
    </citation>
    <scope>NUCLEOTIDE SEQUENCE</scope>
    <source>
        <tissue evidence="5">Venom gland</tissue>
    </source>
</reference>
<sequence>SDGRDAAVIYTESDVIARGDCKPCMHPDCRFNPGRCRQRE</sequence>
<keyword evidence="3" id="KW-0964">Secreted</keyword>
<feature type="non-terminal residue" evidence="5">
    <location>
        <position position="1"/>
    </location>
</feature>